<proteinExistence type="predicted"/>
<evidence type="ECO:0000313" key="1">
    <source>
        <dbReference type="EMBL" id="KZT26816.1"/>
    </source>
</evidence>
<gene>
    <name evidence="1" type="ORF">NEOLEDRAFT_1131863</name>
</gene>
<name>A0A165TKV6_9AGAM</name>
<reference evidence="1 2" key="1">
    <citation type="journal article" date="2016" name="Mol. Biol. Evol.">
        <title>Comparative Genomics of Early-Diverging Mushroom-Forming Fungi Provides Insights into the Origins of Lignocellulose Decay Capabilities.</title>
        <authorList>
            <person name="Nagy L.G."/>
            <person name="Riley R."/>
            <person name="Tritt A."/>
            <person name="Adam C."/>
            <person name="Daum C."/>
            <person name="Floudas D."/>
            <person name="Sun H."/>
            <person name="Yadav J.S."/>
            <person name="Pangilinan J."/>
            <person name="Larsson K.H."/>
            <person name="Matsuura K."/>
            <person name="Barry K."/>
            <person name="Labutti K."/>
            <person name="Kuo R."/>
            <person name="Ohm R.A."/>
            <person name="Bhattacharya S.S."/>
            <person name="Shirouzu T."/>
            <person name="Yoshinaga Y."/>
            <person name="Martin F.M."/>
            <person name="Grigoriev I.V."/>
            <person name="Hibbett D.S."/>
        </authorList>
    </citation>
    <scope>NUCLEOTIDE SEQUENCE [LARGE SCALE GENOMIC DNA]</scope>
    <source>
        <strain evidence="1 2">HHB14362 ss-1</strain>
    </source>
</reference>
<protein>
    <submittedName>
        <fullName evidence="1">Uncharacterized protein</fullName>
    </submittedName>
</protein>
<organism evidence="1 2">
    <name type="scientific">Neolentinus lepideus HHB14362 ss-1</name>
    <dbReference type="NCBI Taxonomy" id="1314782"/>
    <lineage>
        <taxon>Eukaryota</taxon>
        <taxon>Fungi</taxon>
        <taxon>Dikarya</taxon>
        <taxon>Basidiomycota</taxon>
        <taxon>Agaricomycotina</taxon>
        <taxon>Agaricomycetes</taxon>
        <taxon>Gloeophyllales</taxon>
        <taxon>Gloeophyllaceae</taxon>
        <taxon>Neolentinus</taxon>
    </lineage>
</organism>
<dbReference type="InParanoid" id="A0A165TKV6"/>
<keyword evidence="2" id="KW-1185">Reference proteome</keyword>
<sequence>MQQPLRCTAAYQQISFQISLLSPTCWTGHCAAPSPKFSHQISRKRCCPPLQRAFGAFGPRRRLNWTRIQDLHPGTRRVQARLPNLVFPHCSARLTAQVPAGAVSSQRTIFDPGTMPHVSTTPLVSRMSGFDTILRIFQAGLYTACARSLFSICSRESIVSTIHSPDLVKVPGSY</sequence>
<dbReference type="EMBL" id="KV425565">
    <property type="protein sequence ID" value="KZT26816.1"/>
    <property type="molecule type" value="Genomic_DNA"/>
</dbReference>
<evidence type="ECO:0000313" key="2">
    <source>
        <dbReference type="Proteomes" id="UP000076761"/>
    </source>
</evidence>
<dbReference type="Proteomes" id="UP000076761">
    <property type="component" value="Unassembled WGS sequence"/>
</dbReference>
<accession>A0A165TKV6</accession>
<dbReference type="AlphaFoldDB" id="A0A165TKV6"/>